<keyword evidence="1" id="KW-0479">Metal-binding</keyword>
<comment type="caution">
    <text evidence="4">The sequence shown here is derived from an EMBL/GenBank/DDBJ whole genome shotgun (WGS) entry which is preliminary data.</text>
</comment>
<reference evidence="4 5" key="1">
    <citation type="submission" date="2024-11" db="EMBL/GenBank/DDBJ databases">
        <title>Chromosome-level genome assembly of the freshwater bivalve Anodonta woodiana.</title>
        <authorList>
            <person name="Chen X."/>
        </authorList>
    </citation>
    <scope>NUCLEOTIDE SEQUENCE [LARGE SCALE GENOMIC DNA]</scope>
    <source>
        <strain evidence="4">MN2024</strain>
        <tissue evidence="4">Gills</tissue>
    </source>
</reference>
<dbReference type="Proteomes" id="UP001634394">
    <property type="component" value="Unassembled WGS sequence"/>
</dbReference>
<keyword evidence="5" id="KW-1185">Reference proteome</keyword>
<dbReference type="EMBL" id="JBJQND010000010">
    <property type="protein sequence ID" value="KAL3863371.1"/>
    <property type="molecule type" value="Genomic_DNA"/>
</dbReference>
<keyword evidence="2" id="KW-0560">Oxidoreductase</keyword>
<dbReference type="PANTHER" id="PTHR22966:SF61">
    <property type="entry name" value="2-AMINOETHANETHIOL DIOXYGENASE"/>
    <property type="match status" value="1"/>
</dbReference>
<protein>
    <recommendedName>
        <fullName evidence="6">2-aminoethanethiol dioxygenase</fullName>
    </recommendedName>
</protein>
<sequence length="238" mass="26822">MTSHIQKVAQAAYKLFSRLGSDLKVSPSHEGLSEIARLFSQLRETDVFEPNSKLLYRDKKLLPDMDEHEAPVTYIPIWDDKVLTLCMFILKKGSRLPMHDHPDMYGFLKVLHGSLTITSYSPCLDPSPPLPTSLAARFKYLPVKPLGKKTISASDDCVVLTPESGNIHEITAESEPAAFIDILAPPYDSEGRPCTYYSVIPNRYSDSNITYLIKIPSPPDYWCNEEQYTGPDFNLHDV</sequence>
<evidence type="ECO:0000256" key="1">
    <source>
        <dbReference type="ARBA" id="ARBA00022723"/>
    </source>
</evidence>
<dbReference type="InterPro" id="IPR014710">
    <property type="entry name" value="RmlC-like_jellyroll"/>
</dbReference>
<accession>A0ABD3VPR1</accession>
<gene>
    <name evidence="4" type="ORF">ACJMK2_005129</name>
</gene>
<dbReference type="GO" id="GO:0046872">
    <property type="term" value="F:metal ion binding"/>
    <property type="evidence" value="ECO:0007669"/>
    <property type="project" value="UniProtKB-KW"/>
</dbReference>
<evidence type="ECO:0000313" key="5">
    <source>
        <dbReference type="Proteomes" id="UP001634394"/>
    </source>
</evidence>
<dbReference type="CDD" id="cd20289">
    <property type="entry name" value="cupin_ADO"/>
    <property type="match status" value="1"/>
</dbReference>
<keyword evidence="3" id="KW-0408">Iron</keyword>
<dbReference type="AlphaFoldDB" id="A0ABD3VPR1"/>
<dbReference type="SUPFAM" id="SSF51182">
    <property type="entry name" value="RmlC-like cupins"/>
    <property type="match status" value="1"/>
</dbReference>
<name>A0ABD3VPR1_SINWO</name>
<evidence type="ECO:0000256" key="3">
    <source>
        <dbReference type="ARBA" id="ARBA00023004"/>
    </source>
</evidence>
<evidence type="ECO:0000256" key="2">
    <source>
        <dbReference type="ARBA" id="ARBA00023002"/>
    </source>
</evidence>
<evidence type="ECO:0008006" key="6">
    <source>
        <dbReference type="Google" id="ProtNLM"/>
    </source>
</evidence>
<dbReference type="PANTHER" id="PTHR22966">
    <property type="entry name" value="2-AMINOETHANETHIOL DIOXYGENASE"/>
    <property type="match status" value="1"/>
</dbReference>
<dbReference type="Pfam" id="PF07847">
    <property type="entry name" value="PCO_ADO"/>
    <property type="match status" value="1"/>
</dbReference>
<dbReference type="InterPro" id="IPR012864">
    <property type="entry name" value="PCO/ADO"/>
</dbReference>
<dbReference type="InterPro" id="IPR011051">
    <property type="entry name" value="RmlC_Cupin_sf"/>
</dbReference>
<dbReference type="Gene3D" id="2.60.120.10">
    <property type="entry name" value="Jelly Rolls"/>
    <property type="match status" value="1"/>
</dbReference>
<dbReference type="GO" id="GO:0016491">
    <property type="term" value="F:oxidoreductase activity"/>
    <property type="evidence" value="ECO:0007669"/>
    <property type="project" value="UniProtKB-KW"/>
</dbReference>
<proteinExistence type="predicted"/>
<organism evidence="4 5">
    <name type="scientific">Sinanodonta woodiana</name>
    <name type="common">Chinese pond mussel</name>
    <name type="synonym">Anodonta woodiana</name>
    <dbReference type="NCBI Taxonomy" id="1069815"/>
    <lineage>
        <taxon>Eukaryota</taxon>
        <taxon>Metazoa</taxon>
        <taxon>Spiralia</taxon>
        <taxon>Lophotrochozoa</taxon>
        <taxon>Mollusca</taxon>
        <taxon>Bivalvia</taxon>
        <taxon>Autobranchia</taxon>
        <taxon>Heteroconchia</taxon>
        <taxon>Palaeoheterodonta</taxon>
        <taxon>Unionida</taxon>
        <taxon>Unionoidea</taxon>
        <taxon>Unionidae</taxon>
        <taxon>Unioninae</taxon>
        <taxon>Sinanodonta</taxon>
    </lineage>
</organism>
<evidence type="ECO:0000313" key="4">
    <source>
        <dbReference type="EMBL" id="KAL3863371.1"/>
    </source>
</evidence>